<dbReference type="Pfam" id="PF22899">
    <property type="entry name" value="SMCHD1_S5"/>
    <property type="match status" value="1"/>
</dbReference>
<dbReference type="Gene3D" id="3.30.565.10">
    <property type="entry name" value="Histidine kinase-like ATPase, C-terminal domain"/>
    <property type="match status" value="1"/>
</dbReference>
<dbReference type="PANTHER" id="PTHR22640:SF2">
    <property type="entry name" value="STRUCTURAL MAINTENANCE OF CHROMOSOMES FLEXIBLE HINGE DOMAIN-CONTAINING PROTEIN 1"/>
    <property type="match status" value="1"/>
</dbReference>
<dbReference type="OrthoDB" id="10036779at2759"/>
<keyword evidence="2" id="KW-1185">Reference proteome</keyword>
<sequence>MFRRPPRRALSTKEIFVITTTDRKKITSENFDQIVKDKMTLYLLQRVDQLLTSATKECIEFLPHYNTILKSGTYEYYDSKEQTPLPYALAELIDNSLSATSQNSGIRCIQLKLLFDDSQGKPAVAVIDNGRGMTSKQLNNWAVYRLSKFIQQDNIESDHSGYVIPQPVPRSLNSDISYFGVGGKQAAFFVGQSVRMISKPANSQDVHELVLSKEDFEQKEKNKEPVYRTYIRNRKPSDSSHIVNVDERFLHKLILEEKEKDSFTAVVITGMQPKHVRYLKNNFHHCIRELKHIYHYYIHGPNGNMTNLQMNEEMVSNNMVIEISLFEKGKTPQIVNLREIKDDMQSLYINTATDSFEFKARVEGDGIVEGIIRYHPFLYDKETYPISSSNDDEDEDEEEDCYIKEKRTRGEEAIFKCFWNGRLIPYTTIAGFEWCTLPKKRGTVPFECYNRISGVLFTNGKFEVTTNKLTFVELESKLKDKNTLFTRIVNGQEQRMKIDKEFALWLNNCHQTHDKQIKFTQFKEMAARTDQAYKGKQKPWATYEAIEWDGKIYKVGQLVRSIGRAPVLHGRIQNFYLYGNHDGDDFAPGGDVQIALEPQALYNEIKFIPISKLDRSVSEAELEKYIDEEMARFPDRLSVTWPD</sequence>
<dbReference type="SUPFAM" id="SSF55874">
    <property type="entry name" value="ATPase domain of HSP90 chaperone/DNA topoisomerase II/histidine kinase"/>
    <property type="match status" value="1"/>
</dbReference>
<dbReference type="GO" id="GO:0006302">
    <property type="term" value="P:double-strand break repair"/>
    <property type="evidence" value="ECO:0007669"/>
    <property type="project" value="InterPro"/>
</dbReference>
<dbReference type="PANTHER" id="PTHR22640">
    <property type="entry name" value="STRUCTURAL MAINTENANCE OF CHROMOSOMES FLEXIBLE HINGE DOMAIN-CONTAINING PROTEIN 1"/>
    <property type="match status" value="1"/>
</dbReference>
<evidence type="ECO:0000313" key="2">
    <source>
        <dbReference type="Proteomes" id="UP000504617"/>
    </source>
</evidence>
<dbReference type="InterPro" id="IPR036890">
    <property type="entry name" value="HATPase_C_sf"/>
</dbReference>
<dbReference type="AlphaFoldDB" id="A0A6I9YVZ0"/>
<dbReference type="RefSeq" id="XP_013927765.1">
    <property type="nucleotide sequence ID" value="XM_014072290.1"/>
</dbReference>
<feature type="domain" description="SMCHD1 ribosomal S5" evidence="1">
    <location>
        <begin position="342"/>
        <end position="511"/>
    </location>
</feature>
<protein>
    <submittedName>
        <fullName evidence="3">Structural maintenance of chromosomes flexible hinge domain-containing protein 1-like</fullName>
    </submittedName>
</protein>
<organism evidence="2 3">
    <name type="scientific">Thamnophis sirtalis</name>
    <dbReference type="NCBI Taxonomy" id="35019"/>
    <lineage>
        <taxon>Eukaryota</taxon>
        <taxon>Metazoa</taxon>
        <taxon>Chordata</taxon>
        <taxon>Craniata</taxon>
        <taxon>Vertebrata</taxon>
        <taxon>Euteleostomi</taxon>
        <taxon>Lepidosauria</taxon>
        <taxon>Squamata</taxon>
        <taxon>Bifurcata</taxon>
        <taxon>Unidentata</taxon>
        <taxon>Episquamata</taxon>
        <taxon>Toxicofera</taxon>
        <taxon>Serpentes</taxon>
        <taxon>Colubroidea</taxon>
        <taxon>Colubridae</taxon>
        <taxon>Natricinae</taxon>
        <taxon>Thamnophis</taxon>
    </lineage>
</organism>
<dbReference type="KEGG" id="tsr:106553728"/>
<dbReference type="Proteomes" id="UP000504617">
    <property type="component" value="Unplaced"/>
</dbReference>
<reference evidence="3" key="1">
    <citation type="submission" date="2025-08" db="UniProtKB">
        <authorList>
            <consortium name="RefSeq"/>
        </authorList>
    </citation>
    <scope>IDENTIFICATION</scope>
</reference>
<dbReference type="InterPro" id="IPR055109">
    <property type="entry name" value="SMCHD1_S5"/>
</dbReference>
<name>A0A6I9YVZ0_9SAUR</name>
<dbReference type="Pfam" id="PF13589">
    <property type="entry name" value="HATPase_c_3"/>
    <property type="match status" value="1"/>
</dbReference>
<feature type="non-terminal residue" evidence="3">
    <location>
        <position position="643"/>
    </location>
</feature>
<proteinExistence type="predicted"/>
<evidence type="ECO:0000313" key="3">
    <source>
        <dbReference type="RefSeq" id="XP_013927765.1"/>
    </source>
</evidence>
<dbReference type="InterPro" id="IPR038892">
    <property type="entry name" value="SMCHD1"/>
</dbReference>
<dbReference type="GeneID" id="106553728"/>
<evidence type="ECO:0000259" key="1">
    <source>
        <dbReference type="Pfam" id="PF22899"/>
    </source>
</evidence>
<accession>A0A6I9YVZ0</accession>
<gene>
    <name evidence="3" type="primary">LOC106553728</name>
</gene>